<dbReference type="AlphaFoldDB" id="A0ABD5RNM1"/>
<organism evidence="9 10">
    <name type="scientific">Halomarina salina</name>
    <dbReference type="NCBI Taxonomy" id="1872699"/>
    <lineage>
        <taxon>Archaea</taxon>
        <taxon>Methanobacteriati</taxon>
        <taxon>Methanobacteriota</taxon>
        <taxon>Stenosarchaea group</taxon>
        <taxon>Halobacteria</taxon>
        <taxon>Halobacteriales</taxon>
        <taxon>Natronomonadaceae</taxon>
        <taxon>Halomarina</taxon>
    </lineage>
</organism>
<comment type="caution">
    <text evidence="9">The sequence shown here is derived from an EMBL/GenBank/DDBJ whole genome shotgun (WGS) entry which is preliminary data.</text>
</comment>
<feature type="domain" description="Pseudouridine synthase I TruA alpha/beta" evidence="8">
    <location>
        <begin position="131"/>
        <end position="227"/>
    </location>
</feature>
<gene>
    <name evidence="4 9" type="primary">truA</name>
    <name evidence="9" type="ORF">ACFPYI_12920</name>
</gene>
<comment type="function">
    <text evidence="4">Formation of pseudouridine at positions 38, 39 and 40 in the anticodon stem and loop of transfer RNAs.</text>
</comment>
<evidence type="ECO:0000256" key="7">
    <source>
        <dbReference type="RuleBase" id="RU003792"/>
    </source>
</evidence>
<dbReference type="InterPro" id="IPR020103">
    <property type="entry name" value="PsdUridine_synth_cat_dom_sf"/>
</dbReference>
<feature type="active site" description="Nucleophile" evidence="4 5">
    <location>
        <position position="56"/>
    </location>
</feature>
<comment type="similarity">
    <text evidence="1 4 7">Belongs to the tRNA pseudouridine synthase TruA family.</text>
</comment>
<dbReference type="Gene3D" id="3.30.70.660">
    <property type="entry name" value="Pseudouridine synthase I, catalytic domain, C-terminal subdomain"/>
    <property type="match status" value="1"/>
</dbReference>
<dbReference type="PANTHER" id="PTHR11142:SF0">
    <property type="entry name" value="TRNA PSEUDOURIDINE SYNTHASE-LIKE 1"/>
    <property type="match status" value="1"/>
</dbReference>
<evidence type="ECO:0000256" key="3">
    <source>
        <dbReference type="ARBA" id="ARBA00023235"/>
    </source>
</evidence>
<dbReference type="NCBIfam" id="NF000622">
    <property type="entry name" value="PRK00021.3-3"/>
    <property type="match status" value="1"/>
</dbReference>
<evidence type="ECO:0000256" key="6">
    <source>
        <dbReference type="PIRSR" id="PIRSR001430-2"/>
    </source>
</evidence>
<proteinExistence type="inferred from homology"/>
<keyword evidence="2 4" id="KW-0819">tRNA processing</keyword>
<dbReference type="PANTHER" id="PTHR11142">
    <property type="entry name" value="PSEUDOURIDYLATE SYNTHASE"/>
    <property type="match status" value="1"/>
</dbReference>
<comment type="catalytic activity">
    <reaction evidence="4 7">
        <text>uridine(38/39/40) in tRNA = pseudouridine(38/39/40) in tRNA</text>
        <dbReference type="Rhea" id="RHEA:22376"/>
        <dbReference type="Rhea" id="RHEA-COMP:10085"/>
        <dbReference type="Rhea" id="RHEA-COMP:10087"/>
        <dbReference type="ChEBI" id="CHEBI:65314"/>
        <dbReference type="ChEBI" id="CHEBI:65315"/>
        <dbReference type="EC" id="5.4.99.12"/>
    </reaction>
</comment>
<dbReference type="EC" id="5.4.99.12" evidence="4"/>
<evidence type="ECO:0000256" key="1">
    <source>
        <dbReference type="ARBA" id="ARBA00009375"/>
    </source>
</evidence>
<dbReference type="GO" id="GO:0160147">
    <property type="term" value="F:tRNA pseudouridine(38-40) synthase activity"/>
    <property type="evidence" value="ECO:0007669"/>
    <property type="project" value="UniProtKB-EC"/>
</dbReference>
<evidence type="ECO:0000259" key="8">
    <source>
        <dbReference type="Pfam" id="PF01416"/>
    </source>
</evidence>
<evidence type="ECO:0000256" key="2">
    <source>
        <dbReference type="ARBA" id="ARBA00022694"/>
    </source>
</evidence>
<evidence type="ECO:0000256" key="5">
    <source>
        <dbReference type="PIRSR" id="PIRSR001430-1"/>
    </source>
</evidence>
<evidence type="ECO:0000313" key="10">
    <source>
        <dbReference type="Proteomes" id="UP001596099"/>
    </source>
</evidence>
<dbReference type="GO" id="GO:0031119">
    <property type="term" value="P:tRNA pseudouridine synthesis"/>
    <property type="evidence" value="ECO:0007669"/>
    <property type="project" value="UniProtKB-UniRule"/>
</dbReference>
<dbReference type="InterPro" id="IPR020097">
    <property type="entry name" value="PsdUridine_synth_TruA_a/b_dom"/>
</dbReference>
<accession>A0ABD5RNM1</accession>
<protein>
    <recommendedName>
        <fullName evidence="4">tRNA pseudouridine synthase A</fullName>
        <ecNumber evidence="4">5.4.99.12</ecNumber>
    </recommendedName>
    <alternativeName>
        <fullName evidence="4">tRNA pseudouridine(38-40) synthase</fullName>
    </alternativeName>
    <alternativeName>
        <fullName evidence="4">tRNA pseudouridylate synthase I</fullName>
    </alternativeName>
    <alternativeName>
        <fullName evidence="4">tRNA-uridine isomerase I</fullName>
    </alternativeName>
</protein>
<dbReference type="SUPFAM" id="SSF55120">
    <property type="entry name" value="Pseudouridine synthase"/>
    <property type="match status" value="1"/>
</dbReference>
<evidence type="ECO:0000313" key="9">
    <source>
        <dbReference type="EMBL" id="MFC5972236.1"/>
    </source>
</evidence>
<dbReference type="RefSeq" id="WP_247415349.1">
    <property type="nucleotide sequence ID" value="NZ_JALLGW010000001.1"/>
</dbReference>
<keyword evidence="10" id="KW-1185">Reference proteome</keyword>
<dbReference type="EMBL" id="JBHSQH010000001">
    <property type="protein sequence ID" value="MFC5972236.1"/>
    <property type="molecule type" value="Genomic_DNA"/>
</dbReference>
<dbReference type="Pfam" id="PF01416">
    <property type="entry name" value="PseudoU_synth_1"/>
    <property type="match status" value="1"/>
</dbReference>
<dbReference type="InterPro" id="IPR020094">
    <property type="entry name" value="TruA/RsuA/RluB/E/F_N"/>
</dbReference>
<reference evidence="9 10" key="1">
    <citation type="journal article" date="2019" name="Int. J. Syst. Evol. Microbiol.">
        <title>The Global Catalogue of Microorganisms (GCM) 10K type strain sequencing project: providing services to taxonomists for standard genome sequencing and annotation.</title>
        <authorList>
            <consortium name="The Broad Institute Genomics Platform"/>
            <consortium name="The Broad Institute Genome Sequencing Center for Infectious Disease"/>
            <person name="Wu L."/>
            <person name="Ma J."/>
        </authorList>
    </citation>
    <scope>NUCLEOTIDE SEQUENCE [LARGE SCALE GENOMIC DNA]</scope>
    <source>
        <strain evidence="9 10">CGMCC 1.12543</strain>
    </source>
</reference>
<sequence>MRAFRVAYDGTAFRGFQRQPSVRTVEETLFDALAELGVYDAERFRPEGYAAAGRTDAGVSALAQTVALDAPDWLGPSAFSSELPAEVRVWASADVPDDFHATHDATEREYAYHLHAPDADPDLARAVLDDLSGPHDFHNLTPDDDGTERTLATALHEDGPFLVVVARSDGFPRSFVRRLATLVGDVATGARDRSFVDRVLSEEDLGGGDAVGTAPAEPLVLTDVTYPGVEFERDEQAVASAREVFEGRRVERETGARVAGRIRDEVSD</sequence>
<feature type="binding site" evidence="4 6">
    <location>
        <position position="110"/>
    </location>
    <ligand>
        <name>substrate</name>
    </ligand>
</feature>
<dbReference type="Gene3D" id="3.30.70.580">
    <property type="entry name" value="Pseudouridine synthase I, catalytic domain, N-terminal subdomain"/>
    <property type="match status" value="1"/>
</dbReference>
<dbReference type="InterPro" id="IPR001406">
    <property type="entry name" value="PsdUridine_synth_TruA"/>
</dbReference>
<evidence type="ECO:0000256" key="4">
    <source>
        <dbReference type="HAMAP-Rule" id="MF_00171"/>
    </source>
</evidence>
<keyword evidence="3 4" id="KW-0413">Isomerase</keyword>
<dbReference type="HAMAP" id="MF_00171">
    <property type="entry name" value="TruA"/>
    <property type="match status" value="1"/>
</dbReference>
<dbReference type="PIRSF" id="PIRSF001430">
    <property type="entry name" value="tRNA_psdUrid_synth"/>
    <property type="match status" value="1"/>
</dbReference>
<name>A0ABD5RNM1_9EURY</name>
<comment type="caution">
    <text evidence="4">Lacks conserved residue(s) required for the propagation of feature annotation.</text>
</comment>
<dbReference type="InterPro" id="IPR020095">
    <property type="entry name" value="PsdUridine_synth_TruA_C"/>
</dbReference>
<dbReference type="Proteomes" id="UP001596099">
    <property type="component" value="Unassembled WGS sequence"/>
</dbReference>